<name>A0ABU3N5T9_9SPHN</name>
<proteinExistence type="predicted"/>
<keyword evidence="1" id="KW-0812">Transmembrane</keyword>
<evidence type="ECO:0008006" key="3">
    <source>
        <dbReference type="Google" id="ProtNLM"/>
    </source>
</evidence>
<evidence type="ECO:0000313" key="2">
    <source>
        <dbReference type="EMBL" id="MDT8759626.1"/>
    </source>
</evidence>
<reference evidence="2" key="1">
    <citation type="submission" date="2022-04" db="EMBL/GenBank/DDBJ databases">
        <title>Tomato heritable bacteria conferring resistance against bacterial wilt.</title>
        <authorList>
            <person name="Yin J."/>
        </authorList>
    </citation>
    <scope>NUCLEOTIDE SEQUENCE</scope>
    <source>
        <strain evidence="2">Cra20</strain>
    </source>
</reference>
<keyword evidence="1" id="KW-0472">Membrane</keyword>
<keyword evidence="1" id="KW-1133">Transmembrane helix</keyword>
<comment type="caution">
    <text evidence="2">The sequence shown here is derived from an EMBL/GenBank/DDBJ whole genome shotgun (WGS) entry which is preliminary data.</text>
</comment>
<accession>A0ABU3N5T9</accession>
<protein>
    <recommendedName>
        <fullName evidence="3">Anti-sigma factor</fullName>
    </recommendedName>
</protein>
<feature type="transmembrane region" description="Helical" evidence="1">
    <location>
        <begin position="91"/>
        <end position="112"/>
    </location>
</feature>
<gene>
    <name evidence="2" type="ORF">MZO42_13050</name>
</gene>
<dbReference type="EMBL" id="JALMLT010000003">
    <property type="protein sequence ID" value="MDT8759626.1"/>
    <property type="molecule type" value="Genomic_DNA"/>
</dbReference>
<organism evidence="2">
    <name type="scientific">Sphingomonas psychrotolerans</name>
    <dbReference type="NCBI Taxonomy" id="1327635"/>
    <lineage>
        <taxon>Bacteria</taxon>
        <taxon>Pseudomonadati</taxon>
        <taxon>Pseudomonadota</taxon>
        <taxon>Alphaproteobacteria</taxon>
        <taxon>Sphingomonadales</taxon>
        <taxon>Sphingomonadaceae</taxon>
        <taxon>Sphingomonas</taxon>
    </lineage>
</organism>
<evidence type="ECO:0000256" key="1">
    <source>
        <dbReference type="SAM" id="Phobius"/>
    </source>
</evidence>
<sequence>MSIDPEMLMAYVDGELDLLAAKRVERAAEADPTLAEEIARQRRLRARLRSAFDSVESAPPPDALVAMLRAPGNVTDIAAARAKRKRTLPRWLPAGGAVAAALALGLVIGRGLPQSGEPFAMRDGALVARGETAKALDTRLAAAQPAGKDIRIIVTFRRSDGDYCRAFETGTQAAIACRGDRRWQIQSLRAASGSAGTQYRQAGSESAALMAEAQDMMAGDPLDATGERAAIAAGWSRPQ</sequence>